<proteinExistence type="predicted"/>
<comment type="caution">
    <text evidence="1">The sequence shown here is derived from an EMBL/GenBank/DDBJ whole genome shotgun (WGS) entry which is preliminary data.</text>
</comment>
<organism evidence="1 2">
    <name type="scientific">Roseococcus pinisoli</name>
    <dbReference type="NCBI Taxonomy" id="2835040"/>
    <lineage>
        <taxon>Bacteria</taxon>
        <taxon>Pseudomonadati</taxon>
        <taxon>Pseudomonadota</taxon>
        <taxon>Alphaproteobacteria</taxon>
        <taxon>Acetobacterales</taxon>
        <taxon>Roseomonadaceae</taxon>
        <taxon>Roseococcus</taxon>
    </lineage>
</organism>
<gene>
    <name evidence="1" type="ORF">KHU32_11875</name>
</gene>
<reference evidence="1 2" key="1">
    <citation type="submission" date="2021-05" db="EMBL/GenBank/DDBJ databases">
        <title>Roseococcus sp. XZZS9, whole genome shotgun sequencing project.</title>
        <authorList>
            <person name="Zhao G."/>
            <person name="Shen L."/>
        </authorList>
    </citation>
    <scope>NUCLEOTIDE SEQUENCE [LARGE SCALE GENOMIC DNA]</scope>
    <source>
        <strain evidence="1 2">XZZS9</strain>
    </source>
</reference>
<name>A0ABS5QDM9_9PROT</name>
<sequence length="115" mass="13262">MTSSTLTTLPDGTQLWFDRNGELHRDDGPAAHHPNGSQEWWQRNKLHRVDGPAVIHSDGAEWWWLWGQDITDKVHAWIGEKGLPPWREWGDDEKVAFEIRFVGGLPRRGRDLASD</sequence>
<dbReference type="Proteomes" id="UP000766336">
    <property type="component" value="Unassembled WGS sequence"/>
</dbReference>
<protein>
    <submittedName>
        <fullName evidence="1">Uncharacterized protein</fullName>
    </submittedName>
</protein>
<dbReference type="EMBL" id="JAHCDA010000002">
    <property type="protein sequence ID" value="MBS7811637.1"/>
    <property type="molecule type" value="Genomic_DNA"/>
</dbReference>
<evidence type="ECO:0000313" key="1">
    <source>
        <dbReference type="EMBL" id="MBS7811637.1"/>
    </source>
</evidence>
<evidence type="ECO:0000313" key="2">
    <source>
        <dbReference type="Proteomes" id="UP000766336"/>
    </source>
</evidence>
<keyword evidence="2" id="KW-1185">Reference proteome</keyword>
<dbReference type="RefSeq" id="WP_213670299.1">
    <property type="nucleotide sequence ID" value="NZ_JAHCDA010000002.1"/>
</dbReference>
<accession>A0ABS5QDM9</accession>